<dbReference type="Gene3D" id="2.40.360.20">
    <property type="match status" value="1"/>
</dbReference>
<reference evidence="1 2" key="1">
    <citation type="submission" date="2020-08" db="EMBL/GenBank/DDBJ databases">
        <title>Functional genomics of gut bacteria from endangered species of beetles.</title>
        <authorList>
            <person name="Carlos-Shanley C."/>
        </authorList>
    </citation>
    <scope>NUCLEOTIDE SEQUENCE [LARGE SCALE GENOMIC DNA]</scope>
    <source>
        <strain evidence="1 2">S00198</strain>
    </source>
</reference>
<evidence type="ECO:0000313" key="2">
    <source>
        <dbReference type="Proteomes" id="UP000575083"/>
    </source>
</evidence>
<comment type="caution">
    <text evidence="1">The sequence shown here is derived from an EMBL/GenBank/DDBJ whole genome shotgun (WGS) entry which is preliminary data.</text>
</comment>
<protein>
    <submittedName>
        <fullName evidence="1">Uncharacterized protein</fullName>
    </submittedName>
</protein>
<keyword evidence="2" id="KW-1185">Reference proteome</keyword>
<accession>A0A7X0PAL3</accession>
<organism evidence="1 2">
    <name type="scientific">Acidovorax soli</name>
    <dbReference type="NCBI Taxonomy" id="592050"/>
    <lineage>
        <taxon>Bacteria</taxon>
        <taxon>Pseudomonadati</taxon>
        <taxon>Pseudomonadota</taxon>
        <taxon>Betaproteobacteria</taxon>
        <taxon>Burkholderiales</taxon>
        <taxon>Comamonadaceae</taxon>
        <taxon>Acidovorax</taxon>
    </lineage>
</organism>
<dbReference type="EMBL" id="JACHLK010000002">
    <property type="protein sequence ID" value="MBB6558370.1"/>
    <property type="molecule type" value="Genomic_DNA"/>
</dbReference>
<gene>
    <name evidence="1" type="ORF">HNP48_001034</name>
</gene>
<dbReference type="AlphaFoldDB" id="A0A7X0PAL3"/>
<name>A0A7X0PAL3_9BURK</name>
<sequence>MTLALGAMLAATAQAEPTVRPSSRDAARQWLESSFPSLFPAGAGQDGMAGPYAYRFYASVGNAFAFSEGRFLVASQSQTAGQIVDLTAALCQLNAALCENTSVPPPGTGTGAASDCFNPALLQQGTTYRWDWQSADGAVQFSTEGRINPPASFAGQSGLIETERTVLVSKAGATTFNARVWEYDTLESTPQGPVLLRYGSTARVEAPVAGMRTTMVLSPANRVRDFALALNESYTINEVRQTTMELPGLPTQTSTTRESQTITYRGQESVTVPAGTYMACKFEWTNGTRVSAGWTAKGAGLPLVITGDDGAGNPVTLYIKSSSHINGHPI</sequence>
<proteinExistence type="predicted"/>
<dbReference type="Proteomes" id="UP000575083">
    <property type="component" value="Unassembled WGS sequence"/>
</dbReference>
<dbReference type="RefSeq" id="WP_184855816.1">
    <property type="nucleotide sequence ID" value="NZ_JACHLK010000002.1"/>
</dbReference>
<evidence type="ECO:0000313" key="1">
    <source>
        <dbReference type="EMBL" id="MBB6558370.1"/>
    </source>
</evidence>